<evidence type="ECO:0000256" key="12">
    <source>
        <dbReference type="RuleBase" id="RU363110"/>
    </source>
</evidence>
<keyword evidence="6 12" id="KW-0812">Transmembrane</keyword>
<dbReference type="GO" id="GO:0005789">
    <property type="term" value="C:endoplasmic reticulum membrane"/>
    <property type="evidence" value="ECO:0007669"/>
    <property type="project" value="UniProtKB-SubCell"/>
</dbReference>
<keyword evidence="9 12" id="KW-0472">Membrane</keyword>
<evidence type="ECO:0000256" key="5">
    <source>
        <dbReference type="ARBA" id="ARBA00022679"/>
    </source>
</evidence>
<comment type="function">
    <text evidence="10">Dolichyl pyrophosphate Man9GlcNAc2 alpha-1,3-glucosyltransferase that operates in the biosynthetic pathway of dolichol-linked oligosaccharides, the glycan precursors employed in protein asparagine (N)-glycosylation. The assembly of dolichol-linked oligosaccharides begins on the cytosolic side of the endoplasmic reticulum membrane and finishes in its lumen. The sequential addition of sugars to dolichol pyrophosphate produces dolichol-linked oligosaccharides containing fourteen sugars, including two GlcNAcs, nine mannoses and three glucoses. Once assembled, the oligosaccharide is transferred from the lipid to nascent proteins by oligosaccharyltransferases. In the lumen of the endoplasmic reticulum, adds the first glucose residue from dolichyl phosphate glucose (Dol-P-Glc) onto the lipid-linked oligosaccharide intermediate Man(9)GlcNAc(2)-PP-Dol to produce Glc(1)Man(9)GlcNAc(2)-PP-Dol. Glc(1)Man(9)GlcNAc(2)-PP-Dol is a substrate for ALG8, the following enzyme in the biosynthetic pathway.</text>
</comment>
<dbReference type="EC" id="2.4.1.-" evidence="12"/>
<sequence>MSFKDKVASVWCSVNIFVKIKDLLPRDTQILISFCFTLLSLLPACIKLTLHPSPRGFRFALVSFCALSFFLFSFQVHEKSILLVALPRAVWRALGRCHLGTAHLQLRSLNRAGLTLTQFLASVALMVLLTLMTAVLDPPRRLPDLFSVLVCFVSCLNFLFFLVYFNIMMWDSKDGRSQKKIN</sequence>
<gene>
    <name evidence="13" type="ORF">H920_15350</name>
</gene>
<protein>
    <recommendedName>
        <fullName evidence="12">Alpha-1,3-glucosyltransferase</fullName>
        <ecNumber evidence="12">2.4.1.-</ecNumber>
    </recommendedName>
</protein>
<dbReference type="UniPathway" id="UPA00378"/>
<name>A0A091CZ75_FUKDA</name>
<keyword evidence="7 12" id="KW-0256">Endoplasmic reticulum</keyword>
<evidence type="ECO:0000256" key="8">
    <source>
        <dbReference type="ARBA" id="ARBA00022989"/>
    </source>
</evidence>
<dbReference type="EMBL" id="KN123809">
    <property type="protein sequence ID" value="KFO23185.1"/>
    <property type="molecule type" value="Genomic_DNA"/>
</dbReference>
<evidence type="ECO:0000256" key="3">
    <source>
        <dbReference type="ARBA" id="ARBA00008715"/>
    </source>
</evidence>
<comment type="similarity">
    <text evidence="3 12">Belongs to the ALG6/ALG8 glucosyltransferase family.</text>
</comment>
<dbReference type="Proteomes" id="UP000028990">
    <property type="component" value="Unassembled WGS sequence"/>
</dbReference>
<evidence type="ECO:0000256" key="11">
    <source>
        <dbReference type="ARBA" id="ARBA00048950"/>
    </source>
</evidence>
<comment type="pathway">
    <text evidence="2 12">Protein modification; protein glycosylation.</text>
</comment>
<accession>A0A091CZ75</accession>
<feature type="transmembrane region" description="Helical" evidence="12">
    <location>
        <begin position="113"/>
        <end position="134"/>
    </location>
</feature>
<feature type="transmembrane region" description="Helical" evidence="12">
    <location>
        <begin position="146"/>
        <end position="170"/>
    </location>
</feature>
<evidence type="ECO:0000256" key="1">
    <source>
        <dbReference type="ARBA" id="ARBA00004477"/>
    </source>
</evidence>
<evidence type="ECO:0000313" key="14">
    <source>
        <dbReference type="Proteomes" id="UP000028990"/>
    </source>
</evidence>
<evidence type="ECO:0000313" key="13">
    <source>
        <dbReference type="EMBL" id="KFO23185.1"/>
    </source>
</evidence>
<dbReference type="Pfam" id="PF03155">
    <property type="entry name" value="Alg6_Alg8"/>
    <property type="match status" value="1"/>
</dbReference>
<keyword evidence="14" id="KW-1185">Reference proteome</keyword>
<proteinExistence type="inferred from homology"/>
<evidence type="ECO:0000256" key="6">
    <source>
        <dbReference type="ARBA" id="ARBA00022692"/>
    </source>
</evidence>
<dbReference type="GO" id="GO:0042281">
    <property type="term" value="F:dolichyl pyrophosphate Man9GlcNAc2 alpha-1,3-glucosyltransferase activity"/>
    <property type="evidence" value="ECO:0007669"/>
    <property type="project" value="UniProtKB-EC"/>
</dbReference>
<feature type="transmembrane region" description="Helical" evidence="12">
    <location>
        <begin position="30"/>
        <end position="50"/>
    </location>
</feature>
<feature type="transmembrane region" description="Helical" evidence="12">
    <location>
        <begin position="56"/>
        <end position="74"/>
    </location>
</feature>
<comment type="subcellular location">
    <subcellularLocation>
        <location evidence="1 12">Endoplasmic reticulum membrane</location>
        <topology evidence="1 12">Multi-pass membrane protein</topology>
    </subcellularLocation>
</comment>
<dbReference type="InterPro" id="IPR004856">
    <property type="entry name" value="Glyco_trans_ALG6/ALG8"/>
</dbReference>
<evidence type="ECO:0000256" key="7">
    <source>
        <dbReference type="ARBA" id="ARBA00022824"/>
    </source>
</evidence>
<dbReference type="AlphaFoldDB" id="A0A091CZ75"/>
<organism evidence="13 14">
    <name type="scientific">Fukomys damarensis</name>
    <name type="common">Damaraland mole rat</name>
    <name type="synonym">Cryptomys damarensis</name>
    <dbReference type="NCBI Taxonomy" id="885580"/>
    <lineage>
        <taxon>Eukaryota</taxon>
        <taxon>Metazoa</taxon>
        <taxon>Chordata</taxon>
        <taxon>Craniata</taxon>
        <taxon>Vertebrata</taxon>
        <taxon>Euteleostomi</taxon>
        <taxon>Mammalia</taxon>
        <taxon>Eutheria</taxon>
        <taxon>Euarchontoglires</taxon>
        <taxon>Glires</taxon>
        <taxon>Rodentia</taxon>
        <taxon>Hystricomorpha</taxon>
        <taxon>Bathyergidae</taxon>
        <taxon>Fukomys</taxon>
    </lineage>
</organism>
<dbReference type="PANTHER" id="PTHR12413">
    <property type="entry name" value="DOLICHYL GLYCOSYLTRANSFERASE"/>
    <property type="match status" value="1"/>
</dbReference>
<evidence type="ECO:0000256" key="2">
    <source>
        <dbReference type="ARBA" id="ARBA00004922"/>
    </source>
</evidence>
<evidence type="ECO:0000256" key="9">
    <source>
        <dbReference type="ARBA" id="ARBA00023136"/>
    </source>
</evidence>
<evidence type="ECO:0000256" key="4">
    <source>
        <dbReference type="ARBA" id="ARBA00022676"/>
    </source>
</evidence>
<comment type="caution">
    <text evidence="12">Lacks conserved residue(s) required for the propagation of feature annotation.</text>
</comment>
<dbReference type="PANTHER" id="PTHR12413:SF1">
    <property type="entry name" value="DOLICHYL PYROPHOSPHATE MAN9GLCNAC2 ALPHA-1,3-GLUCOSYLTRANSFERASE"/>
    <property type="match status" value="1"/>
</dbReference>
<reference evidence="13 14" key="1">
    <citation type="submission" date="2013-11" db="EMBL/GenBank/DDBJ databases">
        <title>The Damaraland mole rat (Fukomys damarensis) genome and evolution of African mole rats.</title>
        <authorList>
            <person name="Gladyshev V.N."/>
            <person name="Fang X."/>
        </authorList>
    </citation>
    <scope>NUCLEOTIDE SEQUENCE [LARGE SCALE GENOMIC DNA]</scope>
    <source>
        <tissue evidence="13">Liver</tissue>
    </source>
</reference>
<keyword evidence="5 12" id="KW-0808">Transferase</keyword>
<comment type="catalytic activity">
    <reaction evidence="11">
        <text>an alpha-D-Man-(1-&gt;2)-alpha-D-Man-(1-&gt;2)-alpha-D-Man-(1-&gt;3)-[alpha-D-Man-(1-&gt;2)-alpha-D-Man-(1-&gt;3)-[alpha-D-Man-(1-&gt;2)-alpha-D-Man-(1-&gt;6)]-alpha-D-Man-(1-&gt;6)]-beta-D-Man-(1-&gt;4)-beta-D-GlcNAc-(1-&gt;4)-alpha-D-GlcNAc-diphospho-di-trans,poly-cis-dolichol + a di-trans,poly-cis-dolichyl beta-D-glucosyl phosphate = an alpha-D-Glc-(1-&gt;3)-alpha-D-Man-(1-&gt;2)-alpha-D-Man-(1-&gt;2)-alpha-D-Man-(1-&gt;3)-[alpha-D-Man-(1-&gt;2)-alpha-D-Man-(1-&gt;3)-[alpha-D-Man-(1-&gt;2)-alpha-D-Man-(1-&gt;6)]-alpha-D-Man-(1-&gt;6)]-beta-D-Man-(1-&gt;4)-beta-D-GlcNAc-(1-&gt;4)-alpha-D-GlcNAc-diphospho-di-trans,poly-cis-dolichol + a di-trans,poly-cis-dolichyl phosphate + H(+)</text>
        <dbReference type="Rhea" id="RHEA:30635"/>
        <dbReference type="Rhea" id="RHEA-COMP:19498"/>
        <dbReference type="Rhea" id="RHEA-COMP:19502"/>
        <dbReference type="Rhea" id="RHEA-COMP:19520"/>
        <dbReference type="Rhea" id="RHEA-COMP:19521"/>
        <dbReference type="ChEBI" id="CHEBI:15378"/>
        <dbReference type="ChEBI" id="CHEBI:57525"/>
        <dbReference type="ChEBI" id="CHEBI:57683"/>
        <dbReference type="ChEBI" id="CHEBI:132520"/>
        <dbReference type="ChEBI" id="CHEBI:132521"/>
        <dbReference type="EC" id="2.4.1.267"/>
    </reaction>
    <physiologicalReaction direction="left-to-right" evidence="11">
        <dbReference type="Rhea" id="RHEA:30636"/>
    </physiologicalReaction>
</comment>
<keyword evidence="4 12" id="KW-0328">Glycosyltransferase</keyword>
<keyword evidence="8 12" id="KW-1133">Transmembrane helix</keyword>
<evidence type="ECO:0000256" key="10">
    <source>
        <dbReference type="ARBA" id="ARBA00044720"/>
    </source>
</evidence>